<dbReference type="GO" id="GO:0006438">
    <property type="term" value="P:valyl-tRNA aminoacylation"/>
    <property type="evidence" value="ECO:0007669"/>
    <property type="project" value="UniProtKB-UniRule"/>
</dbReference>
<comment type="subcellular location">
    <subcellularLocation>
        <location evidence="1">Cytoplasm</location>
    </subcellularLocation>
</comment>
<evidence type="ECO:0000313" key="17">
    <source>
        <dbReference type="Proteomes" id="UP000037210"/>
    </source>
</evidence>
<keyword evidence="7 14" id="KW-0648">Protein biosynthesis</keyword>
<evidence type="ECO:0000256" key="7">
    <source>
        <dbReference type="ARBA" id="ARBA00022917"/>
    </source>
</evidence>
<gene>
    <name evidence="16" type="ORF">AC482_04570</name>
</gene>
<evidence type="ECO:0000256" key="11">
    <source>
        <dbReference type="ARBA" id="ARBA00055630"/>
    </source>
</evidence>
<dbReference type="PANTHER" id="PTHR11946">
    <property type="entry name" value="VALYL-TRNA SYNTHETASES"/>
    <property type="match status" value="1"/>
</dbReference>
<dbReference type="InterPro" id="IPR009008">
    <property type="entry name" value="Val/Leu/Ile-tRNA-synth_edit"/>
</dbReference>
<evidence type="ECO:0000256" key="6">
    <source>
        <dbReference type="ARBA" id="ARBA00022840"/>
    </source>
</evidence>
<dbReference type="InterPro" id="IPR002303">
    <property type="entry name" value="Valyl-tRNA_ligase"/>
</dbReference>
<evidence type="ECO:0000256" key="2">
    <source>
        <dbReference type="ARBA" id="ARBA00013169"/>
    </source>
</evidence>
<feature type="non-terminal residue" evidence="16">
    <location>
        <position position="594"/>
    </location>
</feature>
<evidence type="ECO:0000313" key="16">
    <source>
        <dbReference type="EMBL" id="KON30162.1"/>
    </source>
</evidence>
<dbReference type="GO" id="GO:0005829">
    <property type="term" value="C:cytosol"/>
    <property type="evidence" value="ECO:0007669"/>
    <property type="project" value="TreeGrafter"/>
</dbReference>
<evidence type="ECO:0000256" key="14">
    <source>
        <dbReference type="RuleBase" id="RU363035"/>
    </source>
</evidence>
<keyword evidence="5 14" id="KW-0547">Nucleotide-binding</keyword>
<dbReference type="InterPro" id="IPR002300">
    <property type="entry name" value="aa-tRNA-synth_Ia"/>
</dbReference>
<organism evidence="16 17">
    <name type="scientific">miscellaneous Crenarchaeota group-15 archaeon DG-45</name>
    <dbReference type="NCBI Taxonomy" id="1685127"/>
    <lineage>
        <taxon>Archaea</taxon>
        <taxon>Candidatus Bathyarchaeota</taxon>
        <taxon>MCG-15</taxon>
    </lineage>
</organism>
<dbReference type="EC" id="6.1.1.9" evidence="2 13"/>
<dbReference type="NCBIfam" id="NF009687">
    <property type="entry name" value="PRK13208.1"/>
    <property type="match status" value="1"/>
</dbReference>
<dbReference type="PANTHER" id="PTHR11946:SF93">
    <property type="entry name" value="VALINE--TRNA LIGASE, CHLOROPLASTIC_MITOCHONDRIAL 2"/>
    <property type="match status" value="1"/>
</dbReference>
<evidence type="ECO:0000256" key="4">
    <source>
        <dbReference type="ARBA" id="ARBA00022598"/>
    </source>
</evidence>
<proteinExistence type="inferred from homology"/>
<keyword evidence="3" id="KW-0963">Cytoplasm</keyword>
<keyword evidence="4 14" id="KW-0436">Ligase</keyword>
<evidence type="ECO:0000256" key="3">
    <source>
        <dbReference type="ARBA" id="ARBA00022490"/>
    </source>
</evidence>
<evidence type="ECO:0000256" key="1">
    <source>
        <dbReference type="ARBA" id="ARBA00004496"/>
    </source>
</evidence>
<dbReference type="Gene3D" id="3.40.50.620">
    <property type="entry name" value="HUPs"/>
    <property type="match status" value="2"/>
</dbReference>
<dbReference type="GO" id="GO:0005524">
    <property type="term" value="F:ATP binding"/>
    <property type="evidence" value="ECO:0007669"/>
    <property type="project" value="UniProtKB-KW"/>
</dbReference>
<dbReference type="SUPFAM" id="SSF50677">
    <property type="entry name" value="ValRS/IleRS/LeuRS editing domain"/>
    <property type="match status" value="1"/>
</dbReference>
<dbReference type="AlphaFoldDB" id="A0A0M0BNJ8"/>
<comment type="function">
    <text evidence="11">Catalyzes the attachment of valine to tRNA(Val). As ValRS can inadvertently accommodate and process structurally similar amino acids such as threonine, to avoid such errors, it has a 'posttransfer' editing activity that hydrolyzes mischarged Thr-tRNA(Val) in a tRNA-dependent manner.</text>
</comment>
<dbReference type="Gene3D" id="3.90.740.10">
    <property type="entry name" value="Valyl/Leucyl/Isoleucyl-tRNA synthetase, editing domain"/>
    <property type="match status" value="1"/>
</dbReference>
<name>A0A0M0BNJ8_9ARCH</name>
<dbReference type="GO" id="GO:0002161">
    <property type="term" value="F:aminoacyl-tRNA deacylase activity"/>
    <property type="evidence" value="ECO:0007669"/>
    <property type="project" value="InterPro"/>
</dbReference>
<dbReference type="Proteomes" id="UP000037210">
    <property type="component" value="Unassembled WGS sequence"/>
</dbReference>
<dbReference type="PRINTS" id="PR00986">
    <property type="entry name" value="TRNASYNTHVAL"/>
</dbReference>
<comment type="caution">
    <text evidence="16">The sequence shown here is derived from an EMBL/GenBank/DDBJ whole genome shotgun (WGS) entry which is preliminary data.</text>
</comment>
<evidence type="ECO:0000256" key="13">
    <source>
        <dbReference type="NCBIfam" id="TIGR00422"/>
    </source>
</evidence>
<protein>
    <recommendedName>
        <fullName evidence="9 13">Valine--tRNA ligase</fullName>
        <ecNumber evidence="2 13">6.1.1.9</ecNumber>
    </recommendedName>
</protein>
<keyword evidence="6 14" id="KW-0067">ATP-binding</keyword>
<dbReference type="InterPro" id="IPR001412">
    <property type="entry name" value="aa-tRNA-synth_I_CS"/>
</dbReference>
<dbReference type="SUPFAM" id="SSF52374">
    <property type="entry name" value="Nucleotidylyl transferase"/>
    <property type="match status" value="1"/>
</dbReference>
<dbReference type="Gene3D" id="1.10.730.10">
    <property type="entry name" value="Isoleucyl-tRNA Synthetase, Domain 1"/>
    <property type="match status" value="1"/>
</dbReference>
<dbReference type="GO" id="GO:0004832">
    <property type="term" value="F:valine-tRNA ligase activity"/>
    <property type="evidence" value="ECO:0007669"/>
    <property type="project" value="UniProtKB-UniRule"/>
</dbReference>
<dbReference type="InterPro" id="IPR014729">
    <property type="entry name" value="Rossmann-like_a/b/a_fold"/>
</dbReference>
<dbReference type="EMBL" id="LFWZ01000039">
    <property type="protein sequence ID" value="KON30162.1"/>
    <property type="molecule type" value="Genomic_DNA"/>
</dbReference>
<sequence length="594" mass="67629">MRSLPRKIDFLQMEEKWEGLWEARGTYRYDWDDETRPRFSVDTPPPYPSGDFHMGNVLNWTYFDMVARYKRMRGHNVHFPQGWDCHGLPTEVAVEKAHGIRRSDVPPDRFRRLCEEWIEQYIAVMKRAVIRLGCSVDWSLEYRTMEPEYMRKIQLSFLILRDRDLIYKGEHPINWCPRCETAIADAEVERERRVGRLYTVAFGIDGGELLIATTRPEYIPACVAVGVHPGDGRHRHLIGGEATVPLTGRRVPIIADDAVDLGFGTGVLMICTYGDKADVLAVARYGLPVVKLVDGKGEMTEEAGRYRGMGVEEAREAILADLAGAGLLRGEASLEQEVGICWRCDTPIEIVSLEQWFMRTQALTEEVVKAAEEITWYPGWMRYRLIDWARSLDWDWVLSRQRVFATPIPAWYCRRCGALRMAEPEELPVDPKVTAPRGACAGCGSAEFDPETDVLDTWFDSSLTCAIHAGWPDRGDWRRLFPSSLHSSGHDIIRTWAYYLMVRHLALFGETAYSAVLINGMVLGSDGRKMSKSLGNFVASPEVFEKHGADAARQWVAAGGGTGFDIPFRWSDVEYGWRFMRKLWNACRLASIQL</sequence>
<evidence type="ECO:0000256" key="12">
    <source>
        <dbReference type="ARBA" id="ARBA00061452"/>
    </source>
</evidence>
<dbReference type="NCBIfam" id="TIGR00422">
    <property type="entry name" value="valS"/>
    <property type="match status" value="1"/>
</dbReference>
<dbReference type="Pfam" id="PF00133">
    <property type="entry name" value="tRNA-synt_1"/>
    <property type="match status" value="1"/>
</dbReference>
<evidence type="ECO:0000256" key="10">
    <source>
        <dbReference type="ARBA" id="ARBA00047552"/>
    </source>
</evidence>
<evidence type="ECO:0000256" key="8">
    <source>
        <dbReference type="ARBA" id="ARBA00023146"/>
    </source>
</evidence>
<comment type="catalytic activity">
    <reaction evidence="10">
        <text>tRNA(Val) + L-valine + ATP = L-valyl-tRNA(Val) + AMP + diphosphate</text>
        <dbReference type="Rhea" id="RHEA:10704"/>
        <dbReference type="Rhea" id="RHEA-COMP:9672"/>
        <dbReference type="Rhea" id="RHEA-COMP:9708"/>
        <dbReference type="ChEBI" id="CHEBI:30616"/>
        <dbReference type="ChEBI" id="CHEBI:33019"/>
        <dbReference type="ChEBI" id="CHEBI:57762"/>
        <dbReference type="ChEBI" id="CHEBI:78442"/>
        <dbReference type="ChEBI" id="CHEBI:78537"/>
        <dbReference type="ChEBI" id="CHEBI:456215"/>
        <dbReference type="EC" id="6.1.1.9"/>
    </reaction>
</comment>
<dbReference type="FunFam" id="3.40.50.620:FF:000192">
    <property type="entry name" value="Valine--tRNA ligase"/>
    <property type="match status" value="1"/>
</dbReference>
<comment type="similarity">
    <text evidence="12">Belongs to the class-I aminoacyl-tRNA synthetase family. ValS type 2 subfamily.</text>
</comment>
<dbReference type="PROSITE" id="PS00178">
    <property type="entry name" value="AA_TRNA_LIGASE_I"/>
    <property type="match status" value="1"/>
</dbReference>
<keyword evidence="8 14" id="KW-0030">Aminoacyl-tRNA synthetase</keyword>
<accession>A0A0M0BNJ8</accession>
<reference evidence="16 17" key="1">
    <citation type="submission" date="2015-06" db="EMBL/GenBank/DDBJ databases">
        <title>New insights into the roles of widespread benthic archaea in carbon and nitrogen cycling.</title>
        <authorList>
            <person name="Lazar C.S."/>
            <person name="Baker B.J."/>
            <person name="Seitz K.W."/>
            <person name="Hyde A.S."/>
            <person name="Dick G.J."/>
            <person name="Hinrichs K.-U."/>
            <person name="Teske A.P."/>
        </authorList>
    </citation>
    <scope>NUCLEOTIDE SEQUENCE [LARGE SCALE GENOMIC DNA]</scope>
    <source>
        <strain evidence="16">DG-45</strain>
    </source>
</reference>
<evidence type="ECO:0000256" key="5">
    <source>
        <dbReference type="ARBA" id="ARBA00022741"/>
    </source>
</evidence>
<evidence type="ECO:0000259" key="15">
    <source>
        <dbReference type="Pfam" id="PF00133"/>
    </source>
</evidence>
<evidence type="ECO:0000256" key="9">
    <source>
        <dbReference type="ARBA" id="ARBA00024407"/>
    </source>
</evidence>
<feature type="domain" description="Aminoacyl-tRNA synthetase class Ia" evidence="15">
    <location>
        <begin position="19"/>
        <end position="558"/>
    </location>
</feature>